<dbReference type="InParanoid" id="A0A1Y2B6B8"/>
<feature type="compositionally biased region" description="Polar residues" evidence="1">
    <location>
        <begin position="114"/>
        <end position="132"/>
    </location>
</feature>
<feature type="compositionally biased region" description="Low complexity" evidence="1">
    <location>
        <begin position="183"/>
        <end position="197"/>
    </location>
</feature>
<reference evidence="2 3" key="1">
    <citation type="submission" date="2016-07" db="EMBL/GenBank/DDBJ databases">
        <title>Pervasive Adenine N6-methylation of Active Genes in Fungi.</title>
        <authorList>
            <consortium name="DOE Joint Genome Institute"/>
            <person name="Mondo S.J."/>
            <person name="Dannebaum R.O."/>
            <person name="Kuo R.C."/>
            <person name="Labutti K."/>
            <person name="Haridas S."/>
            <person name="Kuo A."/>
            <person name="Salamov A."/>
            <person name="Ahrendt S.R."/>
            <person name="Lipzen A."/>
            <person name="Sullivan W."/>
            <person name="Andreopoulos W.B."/>
            <person name="Clum A."/>
            <person name="Lindquist E."/>
            <person name="Daum C."/>
            <person name="Ramamoorthy G.K."/>
            <person name="Gryganskyi A."/>
            <person name="Culley D."/>
            <person name="Magnuson J.K."/>
            <person name="James T.Y."/>
            <person name="O'Malley M.A."/>
            <person name="Stajich J.E."/>
            <person name="Spatafora J.W."/>
            <person name="Visel A."/>
            <person name="Grigoriev I.V."/>
        </authorList>
    </citation>
    <scope>NUCLEOTIDE SEQUENCE [LARGE SCALE GENOMIC DNA]</scope>
    <source>
        <strain evidence="2 3">68-887.2</strain>
    </source>
</reference>
<proteinExistence type="predicted"/>
<evidence type="ECO:0000256" key="1">
    <source>
        <dbReference type="SAM" id="MobiDB-lite"/>
    </source>
</evidence>
<keyword evidence="3" id="KW-1185">Reference proteome</keyword>
<feature type="compositionally biased region" description="Low complexity" evidence="1">
    <location>
        <begin position="42"/>
        <end position="57"/>
    </location>
</feature>
<evidence type="ECO:0000313" key="3">
    <source>
        <dbReference type="Proteomes" id="UP000193986"/>
    </source>
</evidence>
<comment type="caution">
    <text evidence="2">The sequence shown here is derived from an EMBL/GenBank/DDBJ whole genome shotgun (WGS) entry which is preliminary data.</text>
</comment>
<protein>
    <submittedName>
        <fullName evidence="2">Uncharacterized protein</fullName>
    </submittedName>
</protein>
<dbReference type="EMBL" id="MCFC01000024">
    <property type="protein sequence ID" value="ORY29645.1"/>
    <property type="molecule type" value="Genomic_DNA"/>
</dbReference>
<evidence type="ECO:0000313" key="2">
    <source>
        <dbReference type="EMBL" id="ORY29645.1"/>
    </source>
</evidence>
<organism evidence="2 3">
    <name type="scientific">Naematelia encephala</name>
    <dbReference type="NCBI Taxonomy" id="71784"/>
    <lineage>
        <taxon>Eukaryota</taxon>
        <taxon>Fungi</taxon>
        <taxon>Dikarya</taxon>
        <taxon>Basidiomycota</taxon>
        <taxon>Agaricomycotina</taxon>
        <taxon>Tremellomycetes</taxon>
        <taxon>Tremellales</taxon>
        <taxon>Naemateliaceae</taxon>
        <taxon>Naematelia</taxon>
    </lineage>
</organism>
<feature type="compositionally biased region" description="Polar residues" evidence="1">
    <location>
        <begin position="58"/>
        <end position="94"/>
    </location>
</feature>
<accession>A0A1Y2B6B8</accession>
<name>A0A1Y2B6B8_9TREE</name>
<dbReference type="Proteomes" id="UP000193986">
    <property type="component" value="Unassembled WGS sequence"/>
</dbReference>
<feature type="region of interest" description="Disordered" evidence="1">
    <location>
        <begin position="1"/>
        <end position="205"/>
    </location>
</feature>
<dbReference type="AlphaFoldDB" id="A0A1Y2B6B8"/>
<gene>
    <name evidence="2" type="ORF">BCR39DRAFT_531427</name>
</gene>
<feature type="compositionally biased region" description="Polar residues" evidence="1">
    <location>
        <begin position="140"/>
        <end position="155"/>
    </location>
</feature>
<sequence length="387" mass="42478">MSSGMQPLPSYNAVRIGDQSAPVQSRRTKERQPPNAILRWPQQTAQGAQQAFQLTGQPPMNQVHSSPSNHHQGMTLPSTMSTGTLVSPGSSHYLTASKPGGNSFDAAFHGYQPSEPSQQDSWGWVDNQNSVPQRPGVSLPVSQSISMGITQSSPPRGQLPRSEMSMGDLIPQPHNGIESAIESGSFQPSSQQSQSMSMAIRPSESRVNSTRIIAIPQYQPPTGVIIGSSLSQSRKKRKRTIEESNSVPGGKDTHQASDASTRKRTRRDTRKPDSSSMPYNNTRSVLTKQEAIKDVAQLFRRVLTYDENMSLNSHPDQVSVGQRCPECTRLGQECLVKVRRLMGLTTKIASGTYSPAKDRTRLRCQKCTRSKQSCGKAFENNFVARVE</sequence>
<feature type="region of interest" description="Disordered" evidence="1">
    <location>
        <begin position="221"/>
        <end position="286"/>
    </location>
</feature>
<feature type="compositionally biased region" description="Polar residues" evidence="1">
    <location>
        <begin position="277"/>
        <end position="286"/>
    </location>
</feature>